<dbReference type="OrthoDB" id="9772976at2"/>
<evidence type="ECO:0000313" key="2">
    <source>
        <dbReference type="Proteomes" id="UP000261011"/>
    </source>
</evidence>
<dbReference type="Pfam" id="PF10923">
    <property type="entry name" value="BrxC_BrxD"/>
    <property type="match status" value="1"/>
</dbReference>
<dbReference type="EMBL" id="QVEU01000002">
    <property type="protein sequence ID" value="RGB77358.1"/>
    <property type="molecule type" value="Genomic_DNA"/>
</dbReference>
<dbReference type="InterPro" id="IPR021228">
    <property type="entry name" value="BrxD"/>
</dbReference>
<gene>
    <name evidence="1" type="ORF">DXA39_03365</name>
</gene>
<name>A0A3E2TK69_9FIRM</name>
<dbReference type="Proteomes" id="UP000261011">
    <property type="component" value="Unassembled WGS sequence"/>
</dbReference>
<proteinExistence type="predicted"/>
<dbReference type="AlphaFoldDB" id="A0A3E2TK69"/>
<reference evidence="1 2" key="1">
    <citation type="submission" date="2018-08" db="EMBL/GenBank/DDBJ databases">
        <title>A genome reference for cultivated species of the human gut microbiota.</title>
        <authorList>
            <person name="Zou Y."/>
            <person name="Xue W."/>
            <person name="Luo G."/>
        </authorList>
    </citation>
    <scope>NUCLEOTIDE SEQUENCE [LARGE SCALE GENOMIC DNA]</scope>
    <source>
        <strain evidence="1 2">OF01-3</strain>
    </source>
</reference>
<comment type="caution">
    <text evidence="1">The sequence shown here is derived from an EMBL/GenBank/DDBJ whole genome shotgun (WGS) entry which is preliminary data.</text>
</comment>
<organism evidence="1 2">
    <name type="scientific">Anaerococcus nagyae</name>
    <dbReference type="NCBI Taxonomy" id="1755241"/>
    <lineage>
        <taxon>Bacteria</taxon>
        <taxon>Bacillati</taxon>
        <taxon>Bacillota</taxon>
        <taxon>Tissierellia</taxon>
        <taxon>Tissierellales</taxon>
        <taxon>Peptoniphilaceae</taxon>
        <taxon>Anaerococcus</taxon>
    </lineage>
</organism>
<evidence type="ECO:0000313" key="1">
    <source>
        <dbReference type="EMBL" id="RGB77358.1"/>
    </source>
</evidence>
<protein>
    <submittedName>
        <fullName evidence="1">Biotin carboxylase</fullName>
    </submittedName>
</protein>
<keyword evidence="2" id="KW-1185">Reference proteome</keyword>
<sequence>MRINPKEASVIINSLEAGVVPNMGVQHLLVGRNREVEEVIKILDSVADGRSDIRFWVGDFGSGKSFMLATIEQISIQKNFVVSTLDLNPSRRFYANDRKAVALYTEIIDNIKTKTVKTGNALDTIVEEWLNDVFSIVADKNNVEISEIIGGNYKKEVSNEILNTIGNFSAVGLSFEFGEAIVKFYEGLIEDNRILRANAIRWLRGDITTKTESKKLLGINKIINDDNWFDALKNMSELFLGISYSGFVVNFDEAVNLYKLPQSVTRERNYERILNIYNECKSNIAKGLFINFGATRKTIFDENRGLSSYGALKGRLGSEESMDNKLINTNRTVLGLKALTNEEIYTLLENLVNIYNVNYKESISISENEIITYMEGQLNRPGADEFLTPRAVIKDFIEILDLKRQNPNNEIMDILTMRFKDILTISKDPDDLDDEIEII</sequence>
<accession>A0A3E2TK69</accession>